<evidence type="ECO:0000256" key="2">
    <source>
        <dbReference type="SAM" id="MobiDB-lite"/>
    </source>
</evidence>
<dbReference type="AlphaFoldDB" id="A0AAD2JNE9"/>
<keyword evidence="4" id="KW-1185">Reference proteome</keyword>
<organism evidence="3 4">
    <name type="scientific">Cylindrotheca closterium</name>
    <dbReference type="NCBI Taxonomy" id="2856"/>
    <lineage>
        <taxon>Eukaryota</taxon>
        <taxon>Sar</taxon>
        <taxon>Stramenopiles</taxon>
        <taxon>Ochrophyta</taxon>
        <taxon>Bacillariophyta</taxon>
        <taxon>Bacillariophyceae</taxon>
        <taxon>Bacillariophycidae</taxon>
        <taxon>Bacillariales</taxon>
        <taxon>Bacillariaceae</taxon>
        <taxon>Cylindrotheca</taxon>
    </lineage>
</organism>
<feature type="compositionally biased region" description="Polar residues" evidence="2">
    <location>
        <begin position="51"/>
        <end position="60"/>
    </location>
</feature>
<feature type="region of interest" description="Disordered" evidence="2">
    <location>
        <begin position="750"/>
        <end position="769"/>
    </location>
</feature>
<keyword evidence="1" id="KW-0175">Coiled coil</keyword>
<proteinExistence type="predicted"/>
<protein>
    <submittedName>
        <fullName evidence="3">Uncharacterized protein</fullName>
    </submittedName>
</protein>
<reference evidence="3" key="1">
    <citation type="submission" date="2023-08" db="EMBL/GenBank/DDBJ databases">
        <authorList>
            <person name="Audoor S."/>
            <person name="Bilcke G."/>
        </authorList>
    </citation>
    <scope>NUCLEOTIDE SEQUENCE</scope>
</reference>
<feature type="compositionally biased region" description="Basic and acidic residues" evidence="2">
    <location>
        <begin position="359"/>
        <end position="369"/>
    </location>
</feature>
<feature type="compositionally biased region" description="Polar residues" evidence="2">
    <location>
        <begin position="391"/>
        <end position="403"/>
    </location>
</feature>
<feature type="coiled-coil region" evidence="1">
    <location>
        <begin position="684"/>
        <end position="732"/>
    </location>
</feature>
<feature type="compositionally biased region" description="Basic residues" evidence="2">
    <location>
        <begin position="127"/>
        <end position="141"/>
    </location>
</feature>
<evidence type="ECO:0000313" key="3">
    <source>
        <dbReference type="EMBL" id="CAJ1965005.1"/>
    </source>
</evidence>
<feature type="compositionally biased region" description="Acidic residues" evidence="2">
    <location>
        <begin position="274"/>
        <end position="283"/>
    </location>
</feature>
<comment type="caution">
    <text evidence="3">The sequence shown here is derived from an EMBL/GenBank/DDBJ whole genome shotgun (WGS) entry which is preliminary data.</text>
</comment>
<evidence type="ECO:0000313" key="4">
    <source>
        <dbReference type="Proteomes" id="UP001295423"/>
    </source>
</evidence>
<gene>
    <name evidence="3" type="ORF">CYCCA115_LOCUS20902</name>
</gene>
<feature type="compositionally biased region" description="Basic and acidic residues" evidence="2">
    <location>
        <begin position="310"/>
        <end position="323"/>
    </location>
</feature>
<feature type="compositionally biased region" description="Acidic residues" evidence="2">
    <location>
        <begin position="413"/>
        <end position="433"/>
    </location>
</feature>
<accession>A0AAD2JNE9</accession>
<feature type="compositionally biased region" description="Basic residues" evidence="2">
    <location>
        <begin position="299"/>
        <end position="309"/>
    </location>
</feature>
<feature type="region of interest" description="Disordered" evidence="2">
    <location>
        <begin position="359"/>
        <end position="535"/>
    </location>
</feature>
<evidence type="ECO:0000256" key="1">
    <source>
        <dbReference type="SAM" id="Coils"/>
    </source>
</evidence>
<feature type="compositionally biased region" description="Pro residues" evidence="2">
    <location>
        <begin position="372"/>
        <end position="381"/>
    </location>
</feature>
<feature type="coiled-coil region" evidence="1">
    <location>
        <begin position="560"/>
        <end position="654"/>
    </location>
</feature>
<dbReference type="Proteomes" id="UP001295423">
    <property type="component" value="Unassembled WGS sequence"/>
</dbReference>
<name>A0AAD2JNE9_9STRA</name>
<feature type="region of interest" description="Disordered" evidence="2">
    <location>
        <begin position="1"/>
        <end position="343"/>
    </location>
</feature>
<feature type="compositionally biased region" description="Basic residues" evidence="2">
    <location>
        <begin position="252"/>
        <end position="267"/>
    </location>
</feature>
<dbReference type="EMBL" id="CAKOGP040002202">
    <property type="protein sequence ID" value="CAJ1965005.1"/>
    <property type="molecule type" value="Genomic_DNA"/>
</dbReference>
<feature type="compositionally biased region" description="Basic residues" evidence="2">
    <location>
        <begin position="227"/>
        <end position="239"/>
    </location>
</feature>
<feature type="compositionally biased region" description="Polar residues" evidence="2">
    <location>
        <begin position="71"/>
        <end position="85"/>
    </location>
</feature>
<feature type="compositionally biased region" description="Low complexity" evidence="2">
    <location>
        <begin position="511"/>
        <end position="527"/>
    </location>
</feature>
<sequence length="769" mass="87063">MSGDGVDYGYGYLTPQPGRPRKSLGRRLSLGAKRAFKSPLSPPLSPAASGEQKSSNSFTRVSMIGEANNAADEQSPVQISPPQSTGRRRLKIGNALRSTVHGGGDERSVSSQPRPEYKRGTSFTPRALKKKLGKNLMKLKSKNVQDPGDLEYLDDSDNSRASHFKGSSSSGGSLGILHNVEDEPAKEAPALPFDDDKSEAGTIVSKSGRRRKKKKDTGDDMASPLSTKKKTRSRSKSRRGAAGDDVSVKSSGSRKPRKASKSRKAKVKVNAWGEEVEEVSEDETYVHSLYGGDDGSTSKPRRRRRKKKQNSVEEDKAKEERRQAFKKQMSTDMLLSKKNSEEVEKRRLALEQELDAMFDRKLPKLKTEDEYTPPPPPPPVHPQAKRRDSAGSRQSRQLSNGKSPRSARRQPKDEEEFEDDTKDDDIYSQEDDLPPIRNLSFSQRRQRTTDVPEIPLKDQISQDNENSNSHKSEAYEYNMGDTTTDEDDEHIVETPGNSRRKTLRDRDGNESVSSKKSVSSRISLSSKRSPRFAKKSLDEVSAGGFSARRNSGKAEKRRFVDDMLDQLEEYETNVDDEQINLRKKLESMAMEKEYLEQKNRQLEFRVEELKEKAAETADRLDTAARNKNQSSKEIEQLQIENDILKQRVQRHEAAMLRMNSSRSIRGMRSIIHKGEDPEEHEQQLAEKDKEITKLKADLALLRDQLRYKTEDYDKQAVELHQARKEVAEARTTLKHTGTFKYHNKFEKLKEEKKKSKTGAEVALSSFFDD</sequence>